<keyword evidence="1" id="KW-0175">Coiled coil</keyword>
<evidence type="ECO:0000313" key="2">
    <source>
        <dbReference type="EMBL" id="GLS25521.1"/>
    </source>
</evidence>
<sequence length="227" mass="24885">MHSALSLGEQLKDEMKEGGQEMPFVIVQRVKSLLTAVFTVMAICMAIIPSAYSDASNASSGDETSNSVSAEQAQQEALKELSEISNGLQQLKRNVIELNSGLREMEEKLLFPSSTKYSVFVSLSSGTFFTLESVKLKLDGEFVATHMYSESQRQSLSRGGVQKLYITNLSQGNHTATAFFTGVGPNGRAYKLAQTLEFEKGDTGEYLELSIGDDASSQEPIVRMKQW</sequence>
<evidence type="ECO:0008006" key="4">
    <source>
        <dbReference type="Google" id="ProtNLM"/>
    </source>
</evidence>
<comment type="caution">
    <text evidence="2">The sequence shown here is derived from an EMBL/GenBank/DDBJ whole genome shotgun (WGS) entry which is preliminary data.</text>
</comment>
<name>A0AA37WMV3_9GAMM</name>
<protein>
    <recommendedName>
        <fullName evidence="4">AraC family transcriptional regulator</fullName>
    </recommendedName>
</protein>
<proteinExistence type="predicted"/>
<evidence type="ECO:0000313" key="3">
    <source>
        <dbReference type="Proteomes" id="UP001156870"/>
    </source>
</evidence>
<dbReference type="AlphaFoldDB" id="A0AA37WMV3"/>
<evidence type="ECO:0000256" key="1">
    <source>
        <dbReference type="SAM" id="Coils"/>
    </source>
</evidence>
<dbReference type="EMBL" id="BSPD01000030">
    <property type="protein sequence ID" value="GLS25521.1"/>
    <property type="molecule type" value="Genomic_DNA"/>
</dbReference>
<reference evidence="2 3" key="1">
    <citation type="journal article" date="2014" name="Int. J. Syst. Evol. Microbiol.">
        <title>Complete genome sequence of Corynebacterium casei LMG S-19264T (=DSM 44701T), isolated from a smear-ripened cheese.</title>
        <authorList>
            <consortium name="US DOE Joint Genome Institute (JGI-PGF)"/>
            <person name="Walter F."/>
            <person name="Albersmeier A."/>
            <person name="Kalinowski J."/>
            <person name="Ruckert C."/>
        </authorList>
    </citation>
    <scope>NUCLEOTIDE SEQUENCE [LARGE SCALE GENOMIC DNA]</scope>
    <source>
        <strain evidence="2 3">NBRC 110095</strain>
    </source>
</reference>
<accession>A0AA37WMV3</accession>
<feature type="coiled-coil region" evidence="1">
    <location>
        <begin position="74"/>
        <end position="108"/>
    </location>
</feature>
<organism evidence="2 3">
    <name type="scientific">Marinibactrum halimedae</name>
    <dbReference type="NCBI Taxonomy" id="1444977"/>
    <lineage>
        <taxon>Bacteria</taxon>
        <taxon>Pseudomonadati</taxon>
        <taxon>Pseudomonadota</taxon>
        <taxon>Gammaproteobacteria</taxon>
        <taxon>Cellvibrionales</taxon>
        <taxon>Cellvibrionaceae</taxon>
        <taxon>Marinibactrum</taxon>
    </lineage>
</organism>
<keyword evidence="3" id="KW-1185">Reference proteome</keyword>
<dbReference type="Proteomes" id="UP001156870">
    <property type="component" value="Unassembled WGS sequence"/>
</dbReference>
<gene>
    <name evidence="2" type="ORF">GCM10007877_12350</name>
</gene>